<keyword evidence="1" id="KW-0243">Dynein</keyword>
<dbReference type="GO" id="GO:0097546">
    <property type="term" value="C:ciliary base"/>
    <property type="evidence" value="ECO:0007669"/>
    <property type="project" value="TreeGrafter"/>
</dbReference>
<sequence>MQLAEEQEHQQEFLKLVREAPLKAPEDTLVKYSEAKVIAIKDRHGVFRPALVKEEEEIAVPVHEVMSVYGDLRPGNIKGGDCAARVGPSHSEIRGILNKAFPPLIWRDDDKIYRRIVSIKDATHADLLEIQEKLDLHLSENKLKPTGLSEKRRKYFNQCFDELARQEIIKCIPRGLLLLRIRDEIRMSLAAYEALYLSSAAYGVRRAIKTEMEKQKVDEEYNVITNERNELLDKIEEIRNHLQDQAEKFRLNSLHAKKIFIEERDNLRRHNMNLKSQLESIVAGSSKQKE</sequence>
<name>A0A8J2K471_9HEXA</name>
<evidence type="ECO:0000256" key="5">
    <source>
        <dbReference type="SAM" id="Coils"/>
    </source>
</evidence>
<dbReference type="GO" id="GO:0030286">
    <property type="term" value="C:dynein complex"/>
    <property type="evidence" value="ECO:0007669"/>
    <property type="project" value="UniProtKB-KW"/>
</dbReference>
<dbReference type="OrthoDB" id="273640at2759"/>
<dbReference type="PANTHER" id="PTHR13183:SF0">
    <property type="entry name" value="AXONEMAL DYNEIN LIGHT INTERMEDIATE POLYPEPTIDE 1"/>
    <property type="match status" value="1"/>
</dbReference>
<protein>
    <recommendedName>
        <fullName evidence="8">33 kDa inner dynein arm light chain, axonemal</fullName>
    </recommendedName>
</protein>
<feature type="coiled-coil region" evidence="5">
    <location>
        <begin position="214"/>
        <end position="252"/>
    </location>
</feature>
<dbReference type="Pfam" id="PF10211">
    <property type="entry name" value="Ax_dynein_light"/>
    <property type="match status" value="1"/>
</dbReference>
<evidence type="ECO:0000256" key="4">
    <source>
        <dbReference type="ARBA" id="ARBA00038114"/>
    </source>
</evidence>
<evidence type="ECO:0008006" key="8">
    <source>
        <dbReference type="Google" id="ProtNLM"/>
    </source>
</evidence>
<comment type="similarity">
    <text evidence="4">Belongs to the inner dynein arm light chain family.</text>
</comment>
<dbReference type="EMBL" id="CAJVCH010241147">
    <property type="protein sequence ID" value="CAG7732983.1"/>
    <property type="molecule type" value="Genomic_DNA"/>
</dbReference>
<keyword evidence="2 5" id="KW-0175">Coiled coil</keyword>
<keyword evidence="7" id="KW-1185">Reference proteome</keyword>
<reference evidence="6" key="1">
    <citation type="submission" date="2021-06" db="EMBL/GenBank/DDBJ databases">
        <authorList>
            <person name="Hodson N. C."/>
            <person name="Mongue J. A."/>
            <person name="Jaron S. K."/>
        </authorList>
    </citation>
    <scope>NUCLEOTIDE SEQUENCE</scope>
</reference>
<dbReference type="InterPro" id="IPR019347">
    <property type="entry name" value="Axonemal_dynein_light_chain"/>
</dbReference>
<evidence type="ECO:0000256" key="2">
    <source>
        <dbReference type="ARBA" id="ARBA00023054"/>
    </source>
</evidence>
<evidence type="ECO:0000256" key="3">
    <source>
        <dbReference type="ARBA" id="ARBA00023175"/>
    </source>
</evidence>
<dbReference type="PANTHER" id="PTHR13183">
    <property type="entry name" value="AXONEMAL INNER ARM DYNEIN LIGHT CHAIN 28"/>
    <property type="match status" value="1"/>
</dbReference>
<evidence type="ECO:0000313" key="6">
    <source>
        <dbReference type="EMBL" id="CAG7732983.1"/>
    </source>
</evidence>
<dbReference type="Proteomes" id="UP000708208">
    <property type="component" value="Unassembled WGS sequence"/>
</dbReference>
<keyword evidence="3" id="KW-0505">Motor protein</keyword>
<accession>A0A8J2K471</accession>
<dbReference type="GO" id="GO:0005930">
    <property type="term" value="C:axoneme"/>
    <property type="evidence" value="ECO:0007669"/>
    <property type="project" value="TreeGrafter"/>
</dbReference>
<proteinExistence type="inferred from homology"/>
<dbReference type="GO" id="GO:0045504">
    <property type="term" value="F:dynein heavy chain binding"/>
    <property type="evidence" value="ECO:0007669"/>
    <property type="project" value="TreeGrafter"/>
</dbReference>
<evidence type="ECO:0000313" key="7">
    <source>
        <dbReference type="Proteomes" id="UP000708208"/>
    </source>
</evidence>
<dbReference type="AlphaFoldDB" id="A0A8J2K471"/>
<comment type="caution">
    <text evidence="6">The sequence shown here is derived from an EMBL/GenBank/DDBJ whole genome shotgun (WGS) entry which is preliminary data.</text>
</comment>
<evidence type="ECO:0000256" key="1">
    <source>
        <dbReference type="ARBA" id="ARBA00023017"/>
    </source>
</evidence>
<organism evidence="6 7">
    <name type="scientific">Allacma fusca</name>
    <dbReference type="NCBI Taxonomy" id="39272"/>
    <lineage>
        <taxon>Eukaryota</taxon>
        <taxon>Metazoa</taxon>
        <taxon>Ecdysozoa</taxon>
        <taxon>Arthropoda</taxon>
        <taxon>Hexapoda</taxon>
        <taxon>Collembola</taxon>
        <taxon>Symphypleona</taxon>
        <taxon>Sminthuridae</taxon>
        <taxon>Allacma</taxon>
    </lineage>
</organism>
<gene>
    <name evidence="6" type="ORF">AFUS01_LOCUS21459</name>
</gene>